<name>A0A0A8XVQ0_ARUDO</name>
<protein>
    <submittedName>
        <fullName evidence="2">Uncharacterized protein</fullName>
    </submittedName>
</protein>
<organism evidence="2">
    <name type="scientific">Arundo donax</name>
    <name type="common">Giant reed</name>
    <name type="synonym">Donax arundinaceus</name>
    <dbReference type="NCBI Taxonomy" id="35708"/>
    <lineage>
        <taxon>Eukaryota</taxon>
        <taxon>Viridiplantae</taxon>
        <taxon>Streptophyta</taxon>
        <taxon>Embryophyta</taxon>
        <taxon>Tracheophyta</taxon>
        <taxon>Spermatophyta</taxon>
        <taxon>Magnoliopsida</taxon>
        <taxon>Liliopsida</taxon>
        <taxon>Poales</taxon>
        <taxon>Poaceae</taxon>
        <taxon>PACMAD clade</taxon>
        <taxon>Arundinoideae</taxon>
        <taxon>Arundineae</taxon>
        <taxon>Arundo</taxon>
    </lineage>
</organism>
<feature type="region of interest" description="Disordered" evidence="1">
    <location>
        <begin position="15"/>
        <end position="43"/>
    </location>
</feature>
<dbReference type="EMBL" id="GBRH01282113">
    <property type="protein sequence ID" value="JAD15782.1"/>
    <property type="molecule type" value="Transcribed_RNA"/>
</dbReference>
<evidence type="ECO:0000313" key="2">
    <source>
        <dbReference type="EMBL" id="JAD15782.1"/>
    </source>
</evidence>
<accession>A0A0A8XVQ0</accession>
<sequence>MQRWCGADVRGRGQVPLLGRVPPHGEGEPAHGQPHATSVLPTGRPVKCVNHRYVVLVQKDLPRRRRILLLRKDYTR</sequence>
<reference evidence="2" key="2">
    <citation type="journal article" date="2015" name="Data Brief">
        <title>Shoot transcriptome of the giant reed, Arundo donax.</title>
        <authorList>
            <person name="Barrero R.A."/>
            <person name="Guerrero F.D."/>
            <person name="Moolhuijzen P."/>
            <person name="Goolsby J.A."/>
            <person name="Tidwell J."/>
            <person name="Bellgard S.E."/>
            <person name="Bellgard M.I."/>
        </authorList>
    </citation>
    <scope>NUCLEOTIDE SEQUENCE</scope>
    <source>
        <tissue evidence="2">Shoot tissue taken approximately 20 cm above the soil surface</tissue>
    </source>
</reference>
<dbReference type="AlphaFoldDB" id="A0A0A8XVQ0"/>
<evidence type="ECO:0000256" key="1">
    <source>
        <dbReference type="SAM" id="MobiDB-lite"/>
    </source>
</evidence>
<proteinExistence type="predicted"/>
<reference evidence="2" key="1">
    <citation type="submission" date="2014-09" db="EMBL/GenBank/DDBJ databases">
        <authorList>
            <person name="Magalhaes I.L.F."/>
            <person name="Oliveira U."/>
            <person name="Santos F.R."/>
            <person name="Vidigal T.H.D.A."/>
            <person name="Brescovit A.D."/>
            <person name="Santos A.J."/>
        </authorList>
    </citation>
    <scope>NUCLEOTIDE SEQUENCE</scope>
    <source>
        <tissue evidence="2">Shoot tissue taken approximately 20 cm above the soil surface</tissue>
    </source>
</reference>